<protein>
    <submittedName>
        <fullName evidence="1">Uncharacterized protein</fullName>
    </submittedName>
</protein>
<comment type="caution">
    <text evidence="1">The sequence shown here is derived from an EMBL/GenBank/DDBJ whole genome shotgun (WGS) entry which is preliminary data.</text>
</comment>
<dbReference type="AlphaFoldDB" id="A0AAD5M4I4"/>
<sequence>MLSSEPLDLLSSSGPIIQDSRPHTSLLVRSRVVTFVFDPKELSRDQKRLLMLHEYRLDSWAGETLGPINETCGDETFSQLGPSPQASLIRWEVSAALKSKRYSCSVNNRFCSRDNSTLK</sequence>
<reference evidence="1" key="1">
    <citation type="submission" date="2021-06" db="EMBL/GenBank/DDBJ databases">
        <title>Parelaphostrongylus tenuis whole genome reference sequence.</title>
        <authorList>
            <person name="Garwood T.J."/>
            <person name="Larsen P.A."/>
            <person name="Fountain-Jones N.M."/>
            <person name="Garbe J.R."/>
            <person name="Macchietto M.G."/>
            <person name="Kania S.A."/>
            <person name="Gerhold R.W."/>
            <person name="Richards J.E."/>
            <person name="Wolf T.M."/>
        </authorList>
    </citation>
    <scope>NUCLEOTIDE SEQUENCE</scope>
    <source>
        <strain evidence="1">MNPRO001-30</strain>
        <tissue evidence="1">Meninges</tissue>
    </source>
</reference>
<dbReference type="EMBL" id="JAHQIW010001295">
    <property type="protein sequence ID" value="KAJ1352035.1"/>
    <property type="molecule type" value="Genomic_DNA"/>
</dbReference>
<evidence type="ECO:0000313" key="2">
    <source>
        <dbReference type="Proteomes" id="UP001196413"/>
    </source>
</evidence>
<keyword evidence="2" id="KW-1185">Reference proteome</keyword>
<accession>A0AAD5M4I4</accession>
<gene>
    <name evidence="1" type="ORF">KIN20_008222</name>
</gene>
<dbReference type="Proteomes" id="UP001196413">
    <property type="component" value="Unassembled WGS sequence"/>
</dbReference>
<proteinExistence type="predicted"/>
<organism evidence="1 2">
    <name type="scientific">Parelaphostrongylus tenuis</name>
    <name type="common">Meningeal worm</name>
    <dbReference type="NCBI Taxonomy" id="148309"/>
    <lineage>
        <taxon>Eukaryota</taxon>
        <taxon>Metazoa</taxon>
        <taxon>Ecdysozoa</taxon>
        <taxon>Nematoda</taxon>
        <taxon>Chromadorea</taxon>
        <taxon>Rhabditida</taxon>
        <taxon>Rhabditina</taxon>
        <taxon>Rhabditomorpha</taxon>
        <taxon>Strongyloidea</taxon>
        <taxon>Metastrongylidae</taxon>
        <taxon>Parelaphostrongylus</taxon>
    </lineage>
</organism>
<evidence type="ECO:0000313" key="1">
    <source>
        <dbReference type="EMBL" id="KAJ1352035.1"/>
    </source>
</evidence>
<name>A0AAD5M4I4_PARTN</name>